<name>A0A0G1M475_9BACT</name>
<comment type="caution">
    <text evidence="1">The sequence shown here is derived from an EMBL/GenBank/DDBJ whole genome shotgun (WGS) entry which is preliminary data.</text>
</comment>
<proteinExistence type="predicted"/>
<dbReference type="EMBL" id="LCKQ01000025">
    <property type="protein sequence ID" value="KKU02892.1"/>
    <property type="molecule type" value="Genomic_DNA"/>
</dbReference>
<evidence type="ECO:0000313" key="2">
    <source>
        <dbReference type="Proteomes" id="UP000034086"/>
    </source>
</evidence>
<reference evidence="1 2" key="1">
    <citation type="journal article" date="2015" name="Nature">
        <title>rRNA introns, odd ribosomes, and small enigmatic genomes across a large radiation of phyla.</title>
        <authorList>
            <person name="Brown C.T."/>
            <person name="Hug L.A."/>
            <person name="Thomas B.C."/>
            <person name="Sharon I."/>
            <person name="Castelle C.J."/>
            <person name="Singh A."/>
            <person name="Wilkins M.J."/>
            <person name="Williams K.H."/>
            <person name="Banfield J.F."/>
        </authorList>
    </citation>
    <scope>NUCLEOTIDE SEQUENCE [LARGE SCALE GENOMIC DNA]</scope>
</reference>
<evidence type="ECO:0000313" key="1">
    <source>
        <dbReference type="EMBL" id="KKU02892.1"/>
    </source>
</evidence>
<evidence type="ECO:0008006" key="3">
    <source>
        <dbReference type="Google" id="ProtNLM"/>
    </source>
</evidence>
<protein>
    <recommendedName>
        <fullName evidence="3">HD domain-containing protein</fullName>
    </recommendedName>
</protein>
<organism evidence="1 2">
    <name type="scientific">Candidatus Woesebacteria bacterium GW2011_GWE1_45_18</name>
    <dbReference type="NCBI Taxonomy" id="1618598"/>
    <lineage>
        <taxon>Bacteria</taxon>
        <taxon>Candidatus Woeseibacteriota</taxon>
    </lineage>
</organism>
<dbReference type="Proteomes" id="UP000034086">
    <property type="component" value="Unassembled WGS sequence"/>
</dbReference>
<gene>
    <name evidence="1" type="ORF">UX03_C0025G0006</name>
</gene>
<accession>A0A0G1M475</accession>
<dbReference type="AlphaFoldDB" id="A0A0G1M475"/>
<dbReference type="SUPFAM" id="SSF109604">
    <property type="entry name" value="HD-domain/PDEase-like"/>
    <property type="match status" value="1"/>
</dbReference>
<sequence length="214" mass="24991">MKISDVYQKLSVPPNLQEHMLKVCGVVTFIEGYWIGGEEIDWNFIKKAALLHDVGNIVRFDFDNHPEFLRDEQSRVGYWRDVQKQMVEKYSKDDHAATKKILQEVGVDEKLIEIIWEMRFGKSVATRDSNNWPLKIILYADLRTLPLGIGTLEERLHDVRQRLSKYSTRADFKDLVNACRDIEKQIQQKVNIPLEQISDETLEIDSQVSLETEI</sequence>